<feature type="compositionally biased region" description="Polar residues" evidence="5">
    <location>
        <begin position="58"/>
        <end position="73"/>
    </location>
</feature>
<dbReference type="PANTHER" id="PTHR43142">
    <property type="entry name" value="CARBOXYLIC ESTER HYDROLASE"/>
    <property type="match status" value="1"/>
</dbReference>
<organism evidence="7 8">
    <name type="scientific">Allacma fusca</name>
    <dbReference type="NCBI Taxonomy" id="39272"/>
    <lineage>
        <taxon>Eukaryota</taxon>
        <taxon>Metazoa</taxon>
        <taxon>Ecdysozoa</taxon>
        <taxon>Arthropoda</taxon>
        <taxon>Hexapoda</taxon>
        <taxon>Collembola</taxon>
        <taxon>Symphypleona</taxon>
        <taxon>Sminthuridae</taxon>
        <taxon>Allacma</taxon>
    </lineage>
</organism>
<dbReference type="AlphaFoldDB" id="A0A8J2LEI9"/>
<dbReference type="Proteomes" id="UP000708208">
    <property type="component" value="Unassembled WGS sequence"/>
</dbReference>
<evidence type="ECO:0000256" key="2">
    <source>
        <dbReference type="ARBA" id="ARBA00022487"/>
    </source>
</evidence>
<dbReference type="Pfam" id="PF00135">
    <property type="entry name" value="COesterase"/>
    <property type="match status" value="1"/>
</dbReference>
<dbReference type="EMBL" id="CAJVCH010501230">
    <property type="protein sequence ID" value="CAG7821134.1"/>
    <property type="molecule type" value="Genomic_DNA"/>
</dbReference>
<feature type="domain" description="Carboxylesterase type B" evidence="6">
    <location>
        <begin position="2"/>
        <end position="152"/>
    </location>
</feature>
<keyword evidence="4" id="KW-0325">Glycoprotein</keyword>
<keyword evidence="2" id="KW-0719">Serine esterase</keyword>
<evidence type="ECO:0000256" key="5">
    <source>
        <dbReference type="SAM" id="MobiDB-lite"/>
    </source>
</evidence>
<name>A0A8J2LEI9_9HEXA</name>
<feature type="non-terminal residue" evidence="7">
    <location>
        <position position="152"/>
    </location>
</feature>
<feature type="non-terminal residue" evidence="7">
    <location>
        <position position="1"/>
    </location>
</feature>
<evidence type="ECO:0000256" key="3">
    <source>
        <dbReference type="ARBA" id="ARBA00022801"/>
    </source>
</evidence>
<accession>A0A8J2LEI9</accession>
<keyword evidence="3" id="KW-0378">Hydrolase</keyword>
<dbReference type="GO" id="GO:0052689">
    <property type="term" value="F:carboxylic ester hydrolase activity"/>
    <property type="evidence" value="ECO:0007669"/>
    <property type="project" value="UniProtKB-KW"/>
</dbReference>
<comment type="caution">
    <text evidence="7">The sequence shown here is derived from an EMBL/GenBank/DDBJ whole genome shotgun (WGS) entry which is preliminary data.</text>
</comment>
<evidence type="ECO:0000313" key="8">
    <source>
        <dbReference type="Proteomes" id="UP000708208"/>
    </source>
</evidence>
<keyword evidence="8" id="KW-1185">Reference proteome</keyword>
<dbReference type="InterPro" id="IPR002018">
    <property type="entry name" value="CarbesteraseB"/>
</dbReference>
<comment type="similarity">
    <text evidence="1">Belongs to the type-B carboxylesterase/lipase family.</text>
</comment>
<evidence type="ECO:0000256" key="1">
    <source>
        <dbReference type="ARBA" id="ARBA00005964"/>
    </source>
</evidence>
<sequence>APAVATKWKGILVATEDGPECAYVTWFTHKRRGIEDCLTLNIYTPAEVTMDETVGPTPDTSDPNIESTSPSPAAKNGSNFPVLVYLHGGVFALSSRGSFLDSYMMDEDVVFVTIKYRVGPFGFLSTGDKVIPGNFGLKDQNMALQWIQTNIQ</sequence>
<evidence type="ECO:0000313" key="7">
    <source>
        <dbReference type="EMBL" id="CAG7821134.1"/>
    </source>
</evidence>
<proteinExistence type="inferred from homology"/>
<dbReference type="PANTHER" id="PTHR43142:SF1">
    <property type="entry name" value="CARBOXYLIC ESTER HYDROLASE"/>
    <property type="match status" value="1"/>
</dbReference>
<evidence type="ECO:0000256" key="4">
    <source>
        <dbReference type="ARBA" id="ARBA00023180"/>
    </source>
</evidence>
<gene>
    <name evidence="7" type="ORF">AFUS01_LOCUS31489</name>
</gene>
<dbReference type="InterPro" id="IPR019819">
    <property type="entry name" value="Carboxylesterase_B_CS"/>
</dbReference>
<dbReference type="OrthoDB" id="19653at2759"/>
<reference evidence="7" key="1">
    <citation type="submission" date="2021-06" db="EMBL/GenBank/DDBJ databases">
        <authorList>
            <person name="Hodson N. C."/>
            <person name="Mongue J. A."/>
            <person name="Jaron S. K."/>
        </authorList>
    </citation>
    <scope>NUCLEOTIDE SEQUENCE</scope>
</reference>
<evidence type="ECO:0000259" key="6">
    <source>
        <dbReference type="Pfam" id="PF00135"/>
    </source>
</evidence>
<dbReference type="PROSITE" id="PS00941">
    <property type="entry name" value="CARBOXYLESTERASE_B_2"/>
    <property type="match status" value="1"/>
</dbReference>
<feature type="region of interest" description="Disordered" evidence="5">
    <location>
        <begin position="50"/>
        <end position="73"/>
    </location>
</feature>
<protein>
    <recommendedName>
        <fullName evidence="6">Carboxylesterase type B domain-containing protein</fullName>
    </recommendedName>
</protein>